<evidence type="ECO:0000259" key="4">
    <source>
        <dbReference type="PROSITE" id="PS50110"/>
    </source>
</evidence>
<dbReference type="GO" id="GO:0052621">
    <property type="term" value="F:diguanylate cyclase activity"/>
    <property type="evidence" value="ECO:0007669"/>
    <property type="project" value="UniProtKB-EC"/>
</dbReference>
<dbReference type="InterPro" id="IPR000160">
    <property type="entry name" value="GGDEF_dom"/>
</dbReference>
<dbReference type="SMART" id="SM00267">
    <property type="entry name" value="GGDEF"/>
    <property type="match status" value="1"/>
</dbReference>
<keyword evidence="3" id="KW-0597">Phosphoprotein</keyword>
<keyword evidence="7" id="KW-1185">Reference proteome</keyword>
<organism evidence="6 7">
    <name type="scientific">Geomobilimonas luticola</name>
    <dbReference type="NCBI Taxonomy" id="1114878"/>
    <lineage>
        <taxon>Bacteria</taxon>
        <taxon>Pseudomonadati</taxon>
        <taxon>Thermodesulfobacteriota</taxon>
        <taxon>Desulfuromonadia</taxon>
        <taxon>Geobacterales</taxon>
        <taxon>Geobacteraceae</taxon>
        <taxon>Geomobilimonas</taxon>
    </lineage>
</organism>
<evidence type="ECO:0000259" key="5">
    <source>
        <dbReference type="PROSITE" id="PS50887"/>
    </source>
</evidence>
<keyword evidence="6" id="KW-0808">Transferase</keyword>
<dbReference type="PANTHER" id="PTHR45138">
    <property type="entry name" value="REGULATORY COMPONENTS OF SENSORY TRANSDUCTION SYSTEM"/>
    <property type="match status" value="1"/>
</dbReference>
<dbReference type="InterPro" id="IPR043128">
    <property type="entry name" value="Rev_trsase/Diguanyl_cyclase"/>
</dbReference>
<dbReference type="Gene3D" id="3.40.50.2300">
    <property type="match status" value="1"/>
</dbReference>
<feature type="domain" description="GGDEF" evidence="5">
    <location>
        <begin position="169"/>
        <end position="302"/>
    </location>
</feature>
<evidence type="ECO:0000313" key="7">
    <source>
        <dbReference type="Proteomes" id="UP000756860"/>
    </source>
</evidence>
<sequence>MKLLIAEDDTSLRNLLKLYLSRWGYDVIETRDGNEAWQALNSEDAPRLALLDWLMPGLNGVDICQRVRAELKEPYTYIILLTGQHKEQDIIAGMESGADDYITKPFKSNELRVRLRAGRRILELQDELLMAREILRAKASRDSLTGLWNHAEIYRILVDELARAQRERACVSLIMADLDNFKMVNDTYGHLVGDAVLRQSSERMLSLMRSYDYVGRYGGEEFLIVMQGCERKDAEGLAERLRYCICSEPMDTPEGMIPVTISLGLAMSSPDNRLDANALVKAADKALYRAKEKGRNRVEMDG</sequence>
<accession>A0ABS5SDQ5</accession>
<dbReference type="EMBL" id="JAHCVK010000001">
    <property type="protein sequence ID" value="MBT0652167.1"/>
    <property type="molecule type" value="Genomic_DNA"/>
</dbReference>
<proteinExistence type="predicted"/>
<dbReference type="NCBIfam" id="TIGR00254">
    <property type="entry name" value="GGDEF"/>
    <property type="match status" value="1"/>
</dbReference>
<evidence type="ECO:0000256" key="2">
    <source>
        <dbReference type="ARBA" id="ARBA00034247"/>
    </source>
</evidence>
<dbReference type="CDD" id="cd17574">
    <property type="entry name" value="REC_OmpR"/>
    <property type="match status" value="1"/>
</dbReference>
<evidence type="ECO:0000256" key="1">
    <source>
        <dbReference type="ARBA" id="ARBA00012528"/>
    </source>
</evidence>
<protein>
    <recommendedName>
        <fullName evidence="1">diguanylate cyclase</fullName>
        <ecNumber evidence="1">2.7.7.65</ecNumber>
    </recommendedName>
</protein>
<dbReference type="Proteomes" id="UP000756860">
    <property type="component" value="Unassembled WGS sequence"/>
</dbReference>
<dbReference type="EC" id="2.7.7.65" evidence="1"/>
<reference evidence="6 7" key="1">
    <citation type="submission" date="2021-05" db="EMBL/GenBank/DDBJ databases">
        <title>The draft genome of Geobacter luticola JCM 17780.</title>
        <authorList>
            <person name="Xu Z."/>
            <person name="Masuda Y."/>
            <person name="Itoh H."/>
            <person name="Senoo K."/>
        </authorList>
    </citation>
    <scope>NUCLEOTIDE SEQUENCE [LARGE SCALE GENOMIC DNA]</scope>
    <source>
        <strain evidence="6 7">JCM 17780</strain>
    </source>
</reference>
<dbReference type="SUPFAM" id="SSF52172">
    <property type="entry name" value="CheY-like"/>
    <property type="match status" value="1"/>
</dbReference>
<dbReference type="Pfam" id="PF00990">
    <property type="entry name" value="GGDEF"/>
    <property type="match status" value="1"/>
</dbReference>
<dbReference type="PROSITE" id="PS50110">
    <property type="entry name" value="RESPONSE_REGULATORY"/>
    <property type="match status" value="1"/>
</dbReference>
<gene>
    <name evidence="6" type="ORF">KI810_03805</name>
</gene>
<comment type="catalytic activity">
    <reaction evidence="2">
        <text>2 GTP = 3',3'-c-di-GMP + 2 diphosphate</text>
        <dbReference type="Rhea" id="RHEA:24898"/>
        <dbReference type="ChEBI" id="CHEBI:33019"/>
        <dbReference type="ChEBI" id="CHEBI:37565"/>
        <dbReference type="ChEBI" id="CHEBI:58805"/>
        <dbReference type="EC" id="2.7.7.65"/>
    </reaction>
</comment>
<dbReference type="PROSITE" id="PS50887">
    <property type="entry name" value="GGDEF"/>
    <property type="match status" value="1"/>
</dbReference>
<dbReference type="CDD" id="cd01949">
    <property type="entry name" value="GGDEF"/>
    <property type="match status" value="1"/>
</dbReference>
<feature type="domain" description="Response regulatory" evidence="4">
    <location>
        <begin position="2"/>
        <end position="119"/>
    </location>
</feature>
<dbReference type="SUPFAM" id="SSF55073">
    <property type="entry name" value="Nucleotide cyclase"/>
    <property type="match status" value="1"/>
</dbReference>
<dbReference type="InterPro" id="IPR029787">
    <property type="entry name" value="Nucleotide_cyclase"/>
</dbReference>
<dbReference type="InterPro" id="IPR011006">
    <property type="entry name" value="CheY-like_superfamily"/>
</dbReference>
<dbReference type="Pfam" id="PF00072">
    <property type="entry name" value="Response_reg"/>
    <property type="match status" value="1"/>
</dbReference>
<dbReference type="InterPro" id="IPR050469">
    <property type="entry name" value="Diguanylate_Cyclase"/>
</dbReference>
<keyword evidence="6" id="KW-0548">Nucleotidyltransferase</keyword>
<dbReference type="InterPro" id="IPR001789">
    <property type="entry name" value="Sig_transdc_resp-reg_receiver"/>
</dbReference>
<evidence type="ECO:0000256" key="3">
    <source>
        <dbReference type="PROSITE-ProRule" id="PRU00169"/>
    </source>
</evidence>
<comment type="caution">
    <text evidence="6">The sequence shown here is derived from an EMBL/GenBank/DDBJ whole genome shotgun (WGS) entry which is preliminary data.</text>
</comment>
<dbReference type="Gene3D" id="3.30.70.270">
    <property type="match status" value="1"/>
</dbReference>
<feature type="modified residue" description="4-aspartylphosphate" evidence="3">
    <location>
        <position position="52"/>
    </location>
</feature>
<dbReference type="RefSeq" id="WP_214174124.1">
    <property type="nucleotide sequence ID" value="NZ_JAHCVK010000001.1"/>
</dbReference>
<evidence type="ECO:0000313" key="6">
    <source>
        <dbReference type="EMBL" id="MBT0652167.1"/>
    </source>
</evidence>
<dbReference type="SMART" id="SM00448">
    <property type="entry name" value="REC"/>
    <property type="match status" value="1"/>
</dbReference>
<name>A0ABS5SDQ5_9BACT</name>
<dbReference type="PANTHER" id="PTHR45138:SF9">
    <property type="entry name" value="DIGUANYLATE CYCLASE DGCM-RELATED"/>
    <property type="match status" value="1"/>
</dbReference>